<dbReference type="AlphaFoldDB" id="A0A2H0VZW3"/>
<protein>
    <recommendedName>
        <fullName evidence="1">NADP-dependent oxidoreductase domain-containing protein</fullName>
    </recommendedName>
</protein>
<dbReference type="InterPro" id="IPR023210">
    <property type="entry name" value="NADP_OxRdtase_dom"/>
</dbReference>
<dbReference type="Pfam" id="PF00248">
    <property type="entry name" value="Aldo_ket_red"/>
    <property type="match status" value="1"/>
</dbReference>
<gene>
    <name evidence="2" type="ORF">COT81_05460</name>
</gene>
<reference evidence="3" key="1">
    <citation type="submission" date="2017-09" db="EMBL/GenBank/DDBJ databases">
        <title>Depth-based differentiation of microbial function through sediment-hosted aquifers and enrichment of novel symbionts in the deep terrestrial subsurface.</title>
        <authorList>
            <person name="Probst A.J."/>
            <person name="Ladd B."/>
            <person name="Jarett J.K."/>
            <person name="Geller-Mcgrath D.E."/>
            <person name="Sieber C.M.K."/>
            <person name="Emerson J.B."/>
            <person name="Anantharaman K."/>
            <person name="Thomas B.C."/>
            <person name="Malmstrom R."/>
            <person name="Stieglmeier M."/>
            <person name="Klingl A."/>
            <person name="Woyke T."/>
            <person name="Ryan C.M."/>
            <person name="Banfield J.F."/>
        </authorList>
    </citation>
    <scope>NUCLEOTIDE SEQUENCE [LARGE SCALE GENOMIC DNA]</scope>
</reference>
<organism evidence="2 3">
    <name type="scientific">Candidatus Buchananbacteria bacterium CG10_big_fil_rev_8_21_14_0_10_42_9</name>
    <dbReference type="NCBI Taxonomy" id="1974526"/>
    <lineage>
        <taxon>Bacteria</taxon>
        <taxon>Candidatus Buchananiibacteriota</taxon>
    </lineage>
</organism>
<evidence type="ECO:0000259" key="1">
    <source>
        <dbReference type="Pfam" id="PF00248"/>
    </source>
</evidence>
<evidence type="ECO:0000313" key="2">
    <source>
        <dbReference type="EMBL" id="PIS04642.1"/>
    </source>
</evidence>
<dbReference type="SUPFAM" id="SSF51430">
    <property type="entry name" value="NAD(P)-linked oxidoreductase"/>
    <property type="match status" value="1"/>
</dbReference>
<dbReference type="InterPro" id="IPR036812">
    <property type="entry name" value="NAD(P)_OxRdtase_dom_sf"/>
</dbReference>
<evidence type="ECO:0000313" key="3">
    <source>
        <dbReference type="Proteomes" id="UP000230935"/>
    </source>
</evidence>
<dbReference type="Gene3D" id="3.20.20.100">
    <property type="entry name" value="NADP-dependent oxidoreductase domain"/>
    <property type="match status" value="1"/>
</dbReference>
<name>A0A2H0VZW3_9BACT</name>
<feature type="domain" description="NADP-dependent oxidoreductase" evidence="1">
    <location>
        <begin position="6"/>
        <end position="57"/>
    </location>
</feature>
<accession>A0A2H0VZW3</accession>
<dbReference type="EMBL" id="PEZZ01000045">
    <property type="protein sequence ID" value="PIS04642.1"/>
    <property type="molecule type" value="Genomic_DNA"/>
</dbReference>
<proteinExistence type="predicted"/>
<sequence>MKWSDRLYFGTWQLGGQFKNLSKAYIESLLLFAVSSGIRRFDTAAVYGGGRVEEMLGGGYPFFCKLCLHSNGYVIINC</sequence>
<dbReference type="Proteomes" id="UP000230935">
    <property type="component" value="Unassembled WGS sequence"/>
</dbReference>
<comment type="caution">
    <text evidence="2">The sequence shown here is derived from an EMBL/GenBank/DDBJ whole genome shotgun (WGS) entry which is preliminary data.</text>
</comment>